<evidence type="ECO:0000256" key="3">
    <source>
        <dbReference type="ARBA" id="ARBA00022475"/>
    </source>
</evidence>
<reference evidence="11" key="1">
    <citation type="submission" date="2021-01" db="EMBL/GenBank/DDBJ databases">
        <title>Modified the classification status of verrucomicrobia.</title>
        <authorList>
            <person name="Feng X."/>
        </authorList>
    </citation>
    <scope>NUCLEOTIDE SEQUENCE</scope>
    <source>
        <strain evidence="11">JCM 18052</strain>
    </source>
</reference>
<evidence type="ECO:0000313" key="11">
    <source>
        <dbReference type="EMBL" id="MBK1818000.1"/>
    </source>
</evidence>
<feature type="transmembrane region" description="Helical" evidence="7">
    <location>
        <begin position="149"/>
        <end position="167"/>
    </location>
</feature>
<dbReference type="SUPFAM" id="SSF82861">
    <property type="entry name" value="Mechanosensitive channel protein MscS (YggB), transmembrane region"/>
    <property type="match status" value="1"/>
</dbReference>
<feature type="domain" description="Mechanosensitive ion channel MscS" evidence="8">
    <location>
        <begin position="195"/>
        <end position="256"/>
    </location>
</feature>
<keyword evidence="4 7" id="KW-0812">Transmembrane</keyword>
<keyword evidence="6 7" id="KW-0472">Membrane</keyword>
<evidence type="ECO:0000259" key="8">
    <source>
        <dbReference type="Pfam" id="PF00924"/>
    </source>
</evidence>
<evidence type="ECO:0000259" key="9">
    <source>
        <dbReference type="Pfam" id="PF21082"/>
    </source>
</evidence>
<feature type="domain" description="Mechanosensitive ion channel transmembrane helices 2/3" evidence="10">
    <location>
        <begin position="157"/>
        <end position="193"/>
    </location>
</feature>
<name>A0A934VDC3_9BACT</name>
<dbReference type="InterPro" id="IPR049142">
    <property type="entry name" value="MS_channel_1st"/>
</dbReference>
<dbReference type="Gene3D" id="1.10.287.1260">
    <property type="match status" value="1"/>
</dbReference>
<dbReference type="InterPro" id="IPR010920">
    <property type="entry name" value="LSM_dom_sf"/>
</dbReference>
<evidence type="ECO:0000256" key="6">
    <source>
        <dbReference type="ARBA" id="ARBA00023136"/>
    </source>
</evidence>
<organism evidence="11 12">
    <name type="scientific">Luteolibacter yonseiensis</name>
    <dbReference type="NCBI Taxonomy" id="1144680"/>
    <lineage>
        <taxon>Bacteria</taxon>
        <taxon>Pseudomonadati</taxon>
        <taxon>Verrucomicrobiota</taxon>
        <taxon>Verrucomicrobiia</taxon>
        <taxon>Verrucomicrobiales</taxon>
        <taxon>Verrucomicrobiaceae</taxon>
        <taxon>Luteolibacter</taxon>
    </lineage>
</organism>
<dbReference type="EMBL" id="JAENIK010000012">
    <property type="protein sequence ID" value="MBK1818000.1"/>
    <property type="molecule type" value="Genomic_DNA"/>
</dbReference>
<evidence type="ECO:0000256" key="5">
    <source>
        <dbReference type="ARBA" id="ARBA00022989"/>
    </source>
</evidence>
<accession>A0A934VDC3</accession>
<dbReference type="RefSeq" id="WP_200352924.1">
    <property type="nucleotide sequence ID" value="NZ_BAABHZ010000001.1"/>
</dbReference>
<feature type="transmembrane region" description="Helical" evidence="7">
    <location>
        <begin position="173"/>
        <end position="191"/>
    </location>
</feature>
<keyword evidence="12" id="KW-1185">Reference proteome</keyword>
<keyword evidence="5 7" id="KW-1133">Transmembrane helix</keyword>
<dbReference type="InterPro" id="IPR049278">
    <property type="entry name" value="MS_channel_C"/>
</dbReference>
<dbReference type="InterPro" id="IPR011014">
    <property type="entry name" value="MscS_channel_TM-2"/>
</dbReference>
<evidence type="ECO:0000256" key="7">
    <source>
        <dbReference type="SAM" id="Phobius"/>
    </source>
</evidence>
<feature type="transmembrane region" description="Helical" evidence="7">
    <location>
        <begin position="106"/>
        <end position="128"/>
    </location>
</feature>
<evidence type="ECO:0000256" key="4">
    <source>
        <dbReference type="ARBA" id="ARBA00022692"/>
    </source>
</evidence>
<dbReference type="Proteomes" id="UP000600139">
    <property type="component" value="Unassembled WGS sequence"/>
</dbReference>
<dbReference type="AlphaFoldDB" id="A0A934VDC3"/>
<dbReference type="Gene3D" id="3.30.70.100">
    <property type="match status" value="1"/>
</dbReference>
<evidence type="ECO:0000259" key="10">
    <source>
        <dbReference type="Pfam" id="PF21088"/>
    </source>
</evidence>
<comment type="similarity">
    <text evidence="2">Belongs to the MscS (TC 1.A.23) family.</text>
</comment>
<dbReference type="Pfam" id="PF00924">
    <property type="entry name" value="MS_channel_2nd"/>
    <property type="match status" value="1"/>
</dbReference>
<gene>
    <name evidence="11" type="ORF">JIN84_20425</name>
</gene>
<protein>
    <submittedName>
        <fullName evidence="11">Mechanosensitive ion channel family protein</fullName>
    </submittedName>
</protein>
<evidence type="ECO:0000313" key="12">
    <source>
        <dbReference type="Proteomes" id="UP000600139"/>
    </source>
</evidence>
<comment type="subcellular location">
    <subcellularLocation>
        <location evidence="1">Cell membrane</location>
        <topology evidence="1">Multi-pass membrane protein</topology>
    </subcellularLocation>
</comment>
<evidence type="ECO:0000256" key="1">
    <source>
        <dbReference type="ARBA" id="ARBA00004651"/>
    </source>
</evidence>
<dbReference type="PANTHER" id="PTHR30566:SF5">
    <property type="entry name" value="MECHANOSENSITIVE ION CHANNEL PROTEIN 1, MITOCHONDRIAL-RELATED"/>
    <property type="match status" value="1"/>
</dbReference>
<dbReference type="SUPFAM" id="SSF82689">
    <property type="entry name" value="Mechanosensitive channel protein MscS (YggB), C-terminal domain"/>
    <property type="match status" value="1"/>
</dbReference>
<sequence>MTESNPLTAFLEQFLPEWFFASKYGTPLWVWMSLPLLILTISVIVKLVGAVSLLLLRRTGRMQKQWLVESICEGRSPLQVALGVVIFRGAKTLLPMSAHLQVFLGYAEAAIIIFSAIWFLLNLTVAIAERLRVFLDRSGRSHAKAVIPLARKVANTAIVIIGIMFFLQNMNVNVGAMLAGLGIGGLALALAGQKTVENLFGGIALVMDQPARVGDPCNYEGGTGVVEDVGLRSTRIRTPDRSVVTIPNSKLAEMKIESFAFRDQILLKSLVRLRYETTPEQMKSVLEGIRGLLSAHPDIAENARATFNSFSDTSLDIEIFGYVKSSDYNVFLAVREKVFLDIMDVVVTSGTAFSSPARQPV</sequence>
<evidence type="ECO:0000256" key="2">
    <source>
        <dbReference type="ARBA" id="ARBA00008017"/>
    </source>
</evidence>
<comment type="caution">
    <text evidence="11">The sequence shown here is derived from an EMBL/GenBank/DDBJ whole genome shotgun (WGS) entry which is preliminary data.</text>
</comment>
<feature type="transmembrane region" description="Helical" evidence="7">
    <location>
        <begin position="28"/>
        <end position="56"/>
    </location>
</feature>
<keyword evidence="3" id="KW-1003">Cell membrane</keyword>
<dbReference type="PANTHER" id="PTHR30566">
    <property type="entry name" value="YNAI-RELATED MECHANOSENSITIVE ION CHANNEL"/>
    <property type="match status" value="1"/>
</dbReference>
<dbReference type="InterPro" id="IPR006685">
    <property type="entry name" value="MscS_channel_2nd"/>
</dbReference>
<feature type="domain" description="Mechanosensitive ion channel MscS C-terminal" evidence="9">
    <location>
        <begin position="273"/>
        <end position="346"/>
    </location>
</feature>
<dbReference type="SUPFAM" id="SSF50182">
    <property type="entry name" value="Sm-like ribonucleoproteins"/>
    <property type="match status" value="1"/>
</dbReference>
<dbReference type="GO" id="GO:0005886">
    <property type="term" value="C:plasma membrane"/>
    <property type="evidence" value="ECO:0007669"/>
    <property type="project" value="UniProtKB-SubCell"/>
</dbReference>
<dbReference type="Pfam" id="PF21088">
    <property type="entry name" value="MS_channel_1st"/>
    <property type="match status" value="1"/>
</dbReference>
<dbReference type="InterPro" id="IPR023408">
    <property type="entry name" value="MscS_beta-dom_sf"/>
</dbReference>
<proteinExistence type="inferred from homology"/>
<dbReference type="InterPro" id="IPR011066">
    <property type="entry name" value="MscS_channel_C_sf"/>
</dbReference>
<dbReference type="Gene3D" id="2.30.30.60">
    <property type="match status" value="1"/>
</dbReference>
<dbReference type="GO" id="GO:0008381">
    <property type="term" value="F:mechanosensitive monoatomic ion channel activity"/>
    <property type="evidence" value="ECO:0007669"/>
    <property type="project" value="UniProtKB-ARBA"/>
</dbReference>
<dbReference type="Pfam" id="PF21082">
    <property type="entry name" value="MS_channel_3rd"/>
    <property type="match status" value="1"/>
</dbReference>